<feature type="compositionally biased region" description="Basic and acidic residues" evidence="9">
    <location>
        <begin position="454"/>
        <end position="477"/>
    </location>
</feature>
<dbReference type="PIRSF" id="PIRSF000521">
    <property type="entry name" value="Transaminase_4ab_Lys_Orn"/>
    <property type="match status" value="1"/>
</dbReference>
<evidence type="ECO:0000256" key="9">
    <source>
        <dbReference type="SAM" id="MobiDB-lite"/>
    </source>
</evidence>
<name>A0A7W7VH10_9PSEU</name>
<dbReference type="PANTHER" id="PTHR45688:SF3">
    <property type="entry name" value="ALANINE--GLYOXYLATE AMINOTRANSFERASE 2, MITOCHONDRIAL"/>
    <property type="match status" value="1"/>
</dbReference>
<dbReference type="GO" id="GO:0008453">
    <property type="term" value="F:alanine-glyoxylate transaminase activity"/>
    <property type="evidence" value="ECO:0007669"/>
    <property type="project" value="UniProtKB-EC"/>
</dbReference>
<proteinExistence type="inferred from homology"/>
<dbReference type="Pfam" id="PF00202">
    <property type="entry name" value="Aminotran_3"/>
    <property type="match status" value="1"/>
</dbReference>
<keyword evidence="6 10" id="KW-0808">Transferase</keyword>
<dbReference type="RefSeq" id="WP_184814062.1">
    <property type="nucleotide sequence ID" value="NZ_JACHJQ010000006.1"/>
</dbReference>
<evidence type="ECO:0000256" key="8">
    <source>
        <dbReference type="RuleBase" id="RU003560"/>
    </source>
</evidence>
<evidence type="ECO:0000313" key="10">
    <source>
        <dbReference type="EMBL" id="MBB4910032.1"/>
    </source>
</evidence>
<dbReference type="EC" id="2.6.1.44" evidence="4"/>
<comment type="subunit">
    <text evidence="3">Homotetramer.</text>
</comment>
<dbReference type="InterPro" id="IPR005814">
    <property type="entry name" value="Aminotrans_3"/>
</dbReference>
<evidence type="ECO:0000256" key="1">
    <source>
        <dbReference type="ARBA" id="ARBA00001933"/>
    </source>
</evidence>
<comment type="similarity">
    <text evidence="2 8">Belongs to the class-III pyridoxal-phosphate-dependent aminotransferase family.</text>
</comment>
<evidence type="ECO:0000313" key="11">
    <source>
        <dbReference type="Proteomes" id="UP000520767"/>
    </source>
</evidence>
<evidence type="ECO:0000256" key="6">
    <source>
        <dbReference type="ARBA" id="ARBA00022679"/>
    </source>
</evidence>
<protein>
    <recommendedName>
        <fullName evidence="4">alanine--glyoxylate transaminase</fullName>
        <ecNumber evidence="4">2.6.1.44</ecNumber>
    </recommendedName>
</protein>
<accession>A0A7W7VH10</accession>
<dbReference type="InterPro" id="IPR015422">
    <property type="entry name" value="PyrdxlP-dep_Trfase_small"/>
</dbReference>
<feature type="region of interest" description="Disordered" evidence="9">
    <location>
        <begin position="429"/>
        <end position="477"/>
    </location>
</feature>
<dbReference type="EMBL" id="JACHJQ010000006">
    <property type="protein sequence ID" value="MBB4910032.1"/>
    <property type="molecule type" value="Genomic_DNA"/>
</dbReference>
<organism evidence="10 11">
    <name type="scientific">Actinophytocola algeriensis</name>
    <dbReference type="NCBI Taxonomy" id="1768010"/>
    <lineage>
        <taxon>Bacteria</taxon>
        <taxon>Bacillati</taxon>
        <taxon>Actinomycetota</taxon>
        <taxon>Actinomycetes</taxon>
        <taxon>Pseudonocardiales</taxon>
        <taxon>Pseudonocardiaceae</taxon>
    </lineage>
</organism>
<dbReference type="GO" id="GO:0030170">
    <property type="term" value="F:pyridoxal phosphate binding"/>
    <property type="evidence" value="ECO:0007669"/>
    <property type="project" value="InterPro"/>
</dbReference>
<reference evidence="10 11" key="1">
    <citation type="submission" date="2020-08" db="EMBL/GenBank/DDBJ databases">
        <title>Genomic Encyclopedia of Type Strains, Phase III (KMG-III): the genomes of soil and plant-associated and newly described type strains.</title>
        <authorList>
            <person name="Whitman W."/>
        </authorList>
    </citation>
    <scope>NUCLEOTIDE SEQUENCE [LARGE SCALE GENOMIC DNA]</scope>
    <source>
        <strain evidence="10 11">CECT 8960</strain>
    </source>
</reference>
<dbReference type="PANTHER" id="PTHR45688">
    <property type="match status" value="1"/>
</dbReference>
<evidence type="ECO:0000256" key="3">
    <source>
        <dbReference type="ARBA" id="ARBA00011881"/>
    </source>
</evidence>
<dbReference type="InterPro" id="IPR015421">
    <property type="entry name" value="PyrdxlP-dep_Trfase_major"/>
</dbReference>
<dbReference type="SUPFAM" id="SSF53383">
    <property type="entry name" value="PLP-dependent transferases"/>
    <property type="match status" value="1"/>
</dbReference>
<evidence type="ECO:0000256" key="4">
    <source>
        <dbReference type="ARBA" id="ARBA00013049"/>
    </source>
</evidence>
<dbReference type="InterPro" id="IPR015424">
    <property type="entry name" value="PyrdxlP-dep_Trfase"/>
</dbReference>
<keyword evidence="7 8" id="KW-0663">Pyridoxal phosphate</keyword>
<sequence length="477" mass="50309">MDRLIDRHRAVLPNWLALYYSDPLEIVHAHGRRVTDSNGKTYLDFFAGILTNALGYDVAEVSDAVRKQLDTGILHTSTLYLIRSQVELAEEIARLSGIPDAKVFFTNSGTEANETALMLATQYRRSNQVLAMRNSYHGRAFATVGITGNRGWSASSLSPVRVSYVHGGYPYRSPFRGLSEADYVKACVEDLRDVLQTATSGDVACLIAEPIQGVGGFATPPDGLFGAFAEVLAEHGILFISDEVQTGWGRTGSHFWGIEAHGVTPDMMTFAKGLGNGLAIGGVVARGEIMDCLGANSISTFGGNPVATVGARAVLDYVRDHDLQANAAALGDRLLSGLRDISVANPVVGDVRGKGLMVGVEFVEPGGMTPAPAVATRVLEETRALGLLVGKGGLHNNVIRLAPPMTLTGEELDEALGILGDAIAAGSGATERAPSGLTSTGIPARGTSPGISARRREDGVSAEERSEQLDTAAGKDH</sequence>
<comment type="cofactor">
    <cofactor evidence="1">
        <name>pyridoxal 5'-phosphate</name>
        <dbReference type="ChEBI" id="CHEBI:597326"/>
    </cofactor>
</comment>
<dbReference type="FunFam" id="3.40.640.10:FF:000004">
    <property type="entry name" value="Acetylornithine aminotransferase"/>
    <property type="match status" value="1"/>
</dbReference>
<dbReference type="AlphaFoldDB" id="A0A7W7VH10"/>
<dbReference type="Proteomes" id="UP000520767">
    <property type="component" value="Unassembled WGS sequence"/>
</dbReference>
<evidence type="ECO:0000256" key="5">
    <source>
        <dbReference type="ARBA" id="ARBA00022576"/>
    </source>
</evidence>
<gene>
    <name evidence="10" type="ORF">FHR82_006290</name>
</gene>
<keyword evidence="11" id="KW-1185">Reference proteome</keyword>
<dbReference type="Gene3D" id="3.40.640.10">
    <property type="entry name" value="Type I PLP-dependent aspartate aminotransferase-like (Major domain)"/>
    <property type="match status" value="1"/>
</dbReference>
<evidence type="ECO:0000256" key="7">
    <source>
        <dbReference type="ARBA" id="ARBA00022898"/>
    </source>
</evidence>
<dbReference type="CDD" id="cd00610">
    <property type="entry name" value="OAT_like"/>
    <property type="match status" value="1"/>
</dbReference>
<dbReference type="Gene3D" id="3.90.1150.10">
    <property type="entry name" value="Aspartate Aminotransferase, domain 1"/>
    <property type="match status" value="1"/>
</dbReference>
<comment type="caution">
    <text evidence="10">The sequence shown here is derived from an EMBL/GenBank/DDBJ whole genome shotgun (WGS) entry which is preliminary data.</text>
</comment>
<evidence type="ECO:0000256" key="2">
    <source>
        <dbReference type="ARBA" id="ARBA00008954"/>
    </source>
</evidence>
<keyword evidence="5 10" id="KW-0032">Aminotransferase</keyword>